<reference evidence="3" key="1">
    <citation type="journal article" date="2019" name="Int. J. Syst. Evol. Microbiol.">
        <title>The Global Catalogue of Microorganisms (GCM) 10K type strain sequencing project: providing services to taxonomists for standard genome sequencing and annotation.</title>
        <authorList>
            <consortium name="The Broad Institute Genomics Platform"/>
            <consortium name="The Broad Institute Genome Sequencing Center for Infectious Disease"/>
            <person name="Wu L."/>
            <person name="Ma J."/>
        </authorList>
    </citation>
    <scope>NUCLEOTIDE SEQUENCE [LARGE SCALE GENOMIC DNA]</scope>
    <source>
        <strain evidence="3">JCM 16918</strain>
    </source>
</reference>
<feature type="compositionally biased region" description="Basic and acidic residues" evidence="1">
    <location>
        <begin position="69"/>
        <end position="81"/>
    </location>
</feature>
<evidence type="ECO:0000313" key="2">
    <source>
        <dbReference type="EMBL" id="GGN43429.1"/>
    </source>
</evidence>
<dbReference type="Proteomes" id="UP000645517">
    <property type="component" value="Unassembled WGS sequence"/>
</dbReference>
<feature type="compositionally biased region" description="Polar residues" evidence="1">
    <location>
        <begin position="82"/>
        <end position="91"/>
    </location>
</feature>
<comment type="caution">
    <text evidence="2">The sequence shown here is derived from an EMBL/GenBank/DDBJ whole genome shotgun (WGS) entry which is preliminary data.</text>
</comment>
<protein>
    <submittedName>
        <fullName evidence="2">Uncharacterized protein</fullName>
    </submittedName>
</protein>
<accession>A0ABQ2JBW7</accession>
<evidence type="ECO:0000313" key="3">
    <source>
        <dbReference type="Proteomes" id="UP000645517"/>
    </source>
</evidence>
<evidence type="ECO:0000256" key="1">
    <source>
        <dbReference type="SAM" id="MobiDB-lite"/>
    </source>
</evidence>
<feature type="compositionally biased region" description="Pro residues" evidence="1">
    <location>
        <begin position="1"/>
        <end position="10"/>
    </location>
</feature>
<feature type="region of interest" description="Disordered" evidence="1">
    <location>
        <begin position="1"/>
        <end position="25"/>
    </location>
</feature>
<organism evidence="2 3">
    <name type="scientific">Deinococcus daejeonensis</name>
    <dbReference type="NCBI Taxonomy" id="1007098"/>
    <lineage>
        <taxon>Bacteria</taxon>
        <taxon>Thermotogati</taxon>
        <taxon>Deinococcota</taxon>
        <taxon>Deinococci</taxon>
        <taxon>Deinococcales</taxon>
        <taxon>Deinococcaceae</taxon>
        <taxon>Deinococcus</taxon>
    </lineage>
</organism>
<dbReference type="EMBL" id="BMOR01000018">
    <property type="protein sequence ID" value="GGN43429.1"/>
    <property type="molecule type" value="Genomic_DNA"/>
</dbReference>
<feature type="region of interest" description="Disordered" evidence="1">
    <location>
        <begin position="69"/>
        <end position="92"/>
    </location>
</feature>
<proteinExistence type="predicted"/>
<keyword evidence="3" id="KW-1185">Reference proteome</keyword>
<sequence length="162" mass="17432">MQQVLRPPPTASTRTPSPPTACSRAPLQSSLAGNVQAGHVTPMLSTYVRGSKPLHSDLQVMATQVLKDEATLQPGKDKRDVQTTFSGSYSTARDPRINMEANRKLATGTLHLMPGEVPFEAVISANIAYNTLLSHIEAVAADRRSVQATVCGHPEQCWRTAA</sequence>
<gene>
    <name evidence="2" type="ORF">GCM10010842_30930</name>
</gene>
<name>A0ABQ2JBW7_9DEIO</name>